<dbReference type="InterPro" id="IPR006016">
    <property type="entry name" value="UspA"/>
</dbReference>
<sequence length="142" mass="14825">MTILVPVASGPLRERVLETAIELGAALGEDLYVVHLVDEETADGTAKRVRDEIRDRVRSADVAATVSLEYVGHGLARAGPRIGQDVIELAADVTVTHIVMGHTSKGLLEELTRGSAAQAVIDAATVPVTVVPDAAETPAPAE</sequence>
<dbReference type="Gene3D" id="3.40.50.620">
    <property type="entry name" value="HUPs"/>
    <property type="match status" value="1"/>
</dbReference>
<dbReference type="Pfam" id="PF00582">
    <property type="entry name" value="Usp"/>
    <property type="match status" value="1"/>
</dbReference>
<feature type="domain" description="UspA" evidence="2">
    <location>
        <begin position="2"/>
        <end position="132"/>
    </location>
</feature>
<dbReference type="AlphaFoldDB" id="A0A897N005"/>
<evidence type="ECO:0000313" key="3">
    <source>
        <dbReference type="EMBL" id="QSG05588.1"/>
    </source>
</evidence>
<dbReference type="EMBL" id="CP064787">
    <property type="protein sequence ID" value="QSG05588.1"/>
    <property type="molecule type" value="Genomic_DNA"/>
</dbReference>
<dbReference type="Proteomes" id="UP000663525">
    <property type="component" value="Chromosome"/>
</dbReference>
<dbReference type="PANTHER" id="PTHR46268">
    <property type="entry name" value="STRESS RESPONSE PROTEIN NHAX"/>
    <property type="match status" value="1"/>
</dbReference>
<organism evidence="3 4">
    <name type="scientific">Halapricum desulfuricans</name>
    <dbReference type="NCBI Taxonomy" id="2841257"/>
    <lineage>
        <taxon>Archaea</taxon>
        <taxon>Methanobacteriati</taxon>
        <taxon>Methanobacteriota</taxon>
        <taxon>Stenosarchaea group</taxon>
        <taxon>Halobacteria</taxon>
        <taxon>Halobacteriales</taxon>
        <taxon>Haloarculaceae</taxon>
        <taxon>Halapricum</taxon>
    </lineage>
</organism>
<dbReference type="PANTHER" id="PTHR46268:SF15">
    <property type="entry name" value="UNIVERSAL STRESS PROTEIN HP_0031"/>
    <property type="match status" value="1"/>
</dbReference>
<dbReference type="GeneID" id="68854854"/>
<proteinExistence type="inferred from homology"/>
<dbReference type="InterPro" id="IPR014729">
    <property type="entry name" value="Rossmann-like_a/b/a_fold"/>
</dbReference>
<evidence type="ECO:0000259" key="2">
    <source>
        <dbReference type="Pfam" id="PF00582"/>
    </source>
</evidence>
<name>A0A897N005_9EURY</name>
<protein>
    <submittedName>
        <fullName evidence="3">Nucleotide-binding protein, UspA family</fullName>
    </submittedName>
</protein>
<accession>A0A897N005</accession>
<reference evidence="3" key="1">
    <citation type="submission" date="2020-11" db="EMBL/GenBank/DDBJ databases">
        <title>Carbohydrate-dependent, anaerobic sulfur respiration: A novel catabolism in halophilic archaea.</title>
        <authorList>
            <person name="Sorokin D.Y."/>
            <person name="Messina E."/>
            <person name="Smedile F."/>
            <person name="La Cono V."/>
            <person name="Hallsworth J.E."/>
            <person name="Yakimov M.M."/>
        </authorList>
    </citation>
    <scope>NUCLEOTIDE SEQUENCE</scope>
    <source>
        <strain evidence="3">HSR12-1</strain>
    </source>
</reference>
<gene>
    <name evidence="3" type="primary">uspA7</name>
    <name evidence="3" type="ORF">HSR121_1242</name>
</gene>
<evidence type="ECO:0000256" key="1">
    <source>
        <dbReference type="ARBA" id="ARBA00008791"/>
    </source>
</evidence>
<dbReference type="CDD" id="cd00293">
    <property type="entry name" value="USP-like"/>
    <property type="match status" value="1"/>
</dbReference>
<evidence type="ECO:0000313" key="4">
    <source>
        <dbReference type="Proteomes" id="UP000663525"/>
    </source>
</evidence>
<dbReference type="RefSeq" id="WP_229115413.1">
    <property type="nucleotide sequence ID" value="NZ_CP064787.1"/>
</dbReference>
<dbReference type="SUPFAM" id="SSF52402">
    <property type="entry name" value="Adenine nucleotide alpha hydrolases-like"/>
    <property type="match status" value="1"/>
</dbReference>
<comment type="similarity">
    <text evidence="1">Belongs to the universal stress protein A family.</text>
</comment>